<evidence type="ECO:0000313" key="10">
    <source>
        <dbReference type="EMBL" id="OHA76312.1"/>
    </source>
</evidence>
<accession>A0A1G2RVJ3</accession>
<dbReference type="FunFam" id="1.20.81.30:FF:000001">
    <property type="entry name" value="Type II secretion system protein F"/>
    <property type="match status" value="2"/>
</dbReference>
<evidence type="ECO:0000256" key="3">
    <source>
        <dbReference type="ARBA" id="ARBA00022475"/>
    </source>
</evidence>
<evidence type="ECO:0000259" key="9">
    <source>
        <dbReference type="Pfam" id="PF00482"/>
    </source>
</evidence>
<dbReference type="Gene3D" id="1.20.81.30">
    <property type="entry name" value="Type II secretion system (T2SS), domain F"/>
    <property type="match status" value="2"/>
</dbReference>
<dbReference type="InterPro" id="IPR018076">
    <property type="entry name" value="T2SS_GspF_dom"/>
</dbReference>
<reference evidence="10 11" key="1">
    <citation type="journal article" date="2016" name="Nat. Commun.">
        <title>Thousands of microbial genomes shed light on interconnected biogeochemical processes in an aquifer system.</title>
        <authorList>
            <person name="Anantharaman K."/>
            <person name="Brown C.T."/>
            <person name="Hug L.A."/>
            <person name="Sharon I."/>
            <person name="Castelle C.J."/>
            <person name="Probst A.J."/>
            <person name="Thomas B.C."/>
            <person name="Singh A."/>
            <person name="Wilkins M.J."/>
            <person name="Karaoz U."/>
            <person name="Brodie E.L."/>
            <person name="Williams K.H."/>
            <person name="Hubbard S.S."/>
            <person name="Banfield J.F."/>
        </authorList>
    </citation>
    <scope>NUCLEOTIDE SEQUENCE [LARGE SCALE GENOMIC DNA]</scope>
</reference>
<feature type="domain" description="Type II secretion system protein GspF" evidence="9">
    <location>
        <begin position="276"/>
        <end position="398"/>
    </location>
</feature>
<feature type="transmembrane region" description="Helical" evidence="8">
    <location>
        <begin position="172"/>
        <end position="198"/>
    </location>
</feature>
<dbReference type="InterPro" id="IPR042094">
    <property type="entry name" value="T2SS_GspF_sf"/>
</dbReference>
<evidence type="ECO:0000256" key="1">
    <source>
        <dbReference type="ARBA" id="ARBA00004429"/>
    </source>
</evidence>
<evidence type="ECO:0000256" key="4">
    <source>
        <dbReference type="ARBA" id="ARBA00022519"/>
    </source>
</evidence>
<keyword evidence="5 8" id="KW-0812">Transmembrane</keyword>
<evidence type="ECO:0000256" key="6">
    <source>
        <dbReference type="ARBA" id="ARBA00022989"/>
    </source>
</evidence>
<evidence type="ECO:0000256" key="5">
    <source>
        <dbReference type="ARBA" id="ARBA00022692"/>
    </source>
</evidence>
<dbReference type="AlphaFoldDB" id="A0A1G2RVJ3"/>
<gene>
    <name evidence="10" type="ORF">A3J30_01185</name>
</gene>
<organism evidence="10 11">
    <name type="scientific">Candidatus Wildermuthbacteria bacterium RIFCSPLOWO2_02_FULL_47_9c</name>
    <dbReference type="NCBI Taxonomy" id="1802466"/>
    <lineage>
        <taxon>Bacteria</taxon>
        <taxon>Candidatus Wildermuthiibacteriota</taxon>
    </lineage>
</organism>
<feature type="domain" description="Type II secretion system protein GspF" evidence="9">
    <location>
        <begin position="72"/>
        <end position="195"/>
    </location>
</feature>
<feature type="transmembrane region" description="Helical" evidence="8">
    <location>
        <begin position="379"/>
        <end position="403"/>
    </location>
</feature>
<dbReference type="GO" id="GO:0005886">
    <property type="term" value="C:plasma membrane"/>
    <property type="evidence" value="ECO:0007669"/>
    <property type="project" value="UniProtKB-SubCell"/>
</dbReference>
<keyword evidence="4" id="KW-0997">Cell inner membrane</keyword>
<dbReference type="Pfam" id="PF00482">
    <property type="entry name" value="T2SSF"/>
    <property type="match status" value="2"/>
</dbReference>
<sequence>MPKYFYTAITSPGEKISGSEIAADERRLARILREKGYLLTTVKTGEEGGRMRSPLSFLKGMRRVSLTDKFLFTRNLQVMVAAGVPLPKALDILSAQTSNKGFRAILSDVKKEVLEGKSLSEAMENHPSVFPDLFTNMIKVGEESGTLEQVLSQLSLQLERSHELRSRVVGALMYPSVVIVAMLGVGTLMLMVVIPLLAQTFEELEVPLPLTTRVVVAIGTFLSERWYIAFPVLFLLLVLAFRAIKTKPGKRAFDAFLLRAPLLGGIVIKLNAALMTRTLSSLIASGVPIMRSLEITSRVLGNTYFSDSLSVCAQRVGKGEKLSGALKEYAHLYPVAVVQMVEVGEETGETGNILAKLADFYEEEVNQVTKNLTSVIEPIVMLLIGAAVGFFAISMIQPIYGMLSAIQ</sequence>
<dbReference type="Proteomes" id="UP000178222">
    <property type="component" value="Unassembled WGS sequence"/>
</dbReference>
<keyword evidence="6 8" id="KW-1133">Transmembrane helix</keyword>
<protein>
    <recommendedName>
        <fullName evidence="9">Type II secretion system protein GspF domain-containing protein</fullName>
    </recommendedName>
</protein>
<dbReference type="InterPro" id="IPR003004">
    <property type="entry name" value="GspF/PilC"/>
</dbReference>
<dbReference type="PANTHER" id="PTHR30012:SF0">
    <property type="entry name" value="TYPE II SECRETION SYSTEM PROTEIN F-RELATED"/>
    <property type="match status" value="1"/>
</dbReference>
<feature type="transmembrane region" description="Helical" evidence="8">
    <location>
        <begin position="226"/>
        <end position="244"/>
    </location>
</feature>
<comment type="caution">
    <text evidence="10">The sequence shown here is derived from an EMBL/GenBank/DDBJ whole genome shotgun (WGS) entry which is preliminary data.</text>
</comment>
<dbReference type="PRINTS" id="PR00812">
    <property type="entry name" value="BCTERIALGSPF"/>
</dbReference>
<evidence type="ECO:0000313" key="11">
    <source>
        <dbReference type="Proteomes" id="UP000178222"/>
    </source>
</evidence>
<comment type="subcellular location">
    <subcellularLocation>
        <location evidence="1">Cell inner membrane</location>
        <topology evidence="1">Multi-pass membrane protein</topology>
    </subcellularLocation>
</comment>
<proteinExistence type="inferred from homology"/>
<keyword evidence="3" id="KW-1003">Cell membrane</keyword>
<dbReference type="PANTHER" id="PTHR30012">
    <property type="entry name" value="GENERAL SECRETION PATHWAY PROTEIN"/>
    <property type="match status" value="1"/>
</dbReference>
<comment type="similarity">
    <text evidence="2">Belongs to the GSP F family.</text>
</comment>
<name>A0A1G2RVJ3_9BACT</name>
<evidence type="ECO:0000256" key="8">
    <source>
        <dbReference type="SAM" id="Phobius"/>
    </source>
</evidence>
<dbReference type="EMBL" id="MHUL01000036">
    <property type="protein sequence ID" value="OHA76312.1"/>
    <property type="molecule type" value="Genomic_DNA"/>
</dbReference>
<evidence type="ECO:0000256" key="7">
    <source>
        <dbReference type="ARBA" id="ARBA00023136"/>
    </source>
</evidence>
<evidence type="ECO:0000256" key="2">
    <source>
        <dbReference type="ARBA" id="ARBA00005745"/>
    </source>
</evidence>
<keyword evidence="7 8" id="KW-0472">Membrane</keyword>